<feature type="active site" description="Proton donor" evidence="4">
    <location>
        <position position="249"/>
    </location>
</feature>
<dbReference type="PRINTS" id="PR00733">
    <property type="entry name" value="GLHYDRLASE6"/>
</dbReference>
<dbReference type="Proteomes" id="UP000193920">
    <property type="component" value="Unassembled WGS sequence"/>
</dbReference>
<sequence length="460" mass="50740">MKFTALIASSILTTCALASSCHPNYDCCNGCDVYYTDDEGEWGIQNNNWCFINDANCHPSNVCKFEAIGYPCCSHCNIVYTDDSGNWGIENDDWCGIRDNCGGNTPSSSSTTTTTTTTTTTKKTYPTVAPSFFSSGNIYSNSQYQSEVQSSINKLSGELQQQASRVKYTPTAVWLAWYGAPNEVPKHLGAAGGNTAVFIMYWIPTRDCNSNASQGGASDLNSYKNYVDSVYNTFRSNGNSRIVIVIEPDTIGNIVTSQGNENCRRTAIIHKEALAYAVNKFGSLNNVQVYLDAGHSQWLTGYEDETAAIIKEILDMAPQGKIRGFSTNISNFQPVQREYEYHTRLYDALEKVGISNMRFIVDTSRNGVDISEAFAKTKTWCNFVGTGFGERPKGNPDPINMPLLDAYMWLKPPAESDGSSQGMRADPVCARPDSLPGAPEAGQWFHDYFVQLLRNANPKF</sequence>
<dbReference type="EC" id="3.2.1.-" evidence="6"/>
<gene>
    <name evidence="8" type="ORF">LY90DRAFT_697835</name>
</gene>
<keyword evidence="6" id="KW-0136">Cellulose degradation</keyword>
<dbReference type="OrthoDB" id="64893at2759"/>
<feature type="binding site" evidence="5">
    <location>
        <position position="415"/>
    </location>
    <ligand>
        <name>substrate</name>
    </ligand>
</feature>
<proteinExistence type="inferred from homology"/>
<keyword evidence="6" id="KW-0119">Carbohydrate metabolism</keyword>
<dbReference type="Gene3D" id="3.20.20.40">
    <property type="entry name" value="1, 4-beta cellobiohydrolase"/>
    <property type="match status" value="1"/>
</dbReference>
<keyword evidence="1 6" id="KW-0732">Signal</keyword>
<evidence type="ECO:0000313" key="8">
    <source>
        <dbReference type="EMBL" id="ORY80551.1"/>
    </source>
</evidence>
<reference evidence="8 9" key="1">
    <citation type="submission" date="2016-08" db="EMBL/GenBank/DDBJ databases">
        <title>A Parts List for Fungal Cellulosomes Revealed by Comparative Genomics.</title>
        <authorList>
            <consortium name="DOE Joint Genome Institute"/>
            <person name="Haitjema C.H."/>
            <person name="Gilmore S.P."/>
            <person name="Henske J.K."/>
            <person name="Solomon K.V."/>
            <person name="De Groot R."/>
            <person name="Kuo A."/>
            <person name="Mondo S.J."/>
            <person name="Salamov A.A."/>
            <person name="Labutti K."/>
            <person name="Zhao Z."/>
            <person name="Chiniquy J."/>
            <person name="Barry K."/>
            <person name="Brewer H.M."/>
            <person name="Purvine S.O."/>
            <person name="Wright A.T."/>
            <person name="Boxma B."/>
            <person name="Van Alen T."/>
            <person name="Hackstein J.H."/>
            <person name="Baker S.E."/>
            <person name="Grigoriev I.V."/>
            <person name="O'Malley M.A."/>
        </authorList>
    </citation>
    <scope>NUCLEOTIDE SEQUENCE [LARGE SCALE GENOMIC DNA]</scope>
    <source>
        <strain evidence="8 9">G1</strain>
    </source>
</reference>
<keyword evidence="9" id="KW-1185">Reference proteome</keyword>
<keyword evidence="3 6" id="KW-0378">Hydrolase</keyword>
<feature type="active site" description="Proton acceptor" evidence="4">
    <location>
        <position position="417"/>
    </location>
</feature>
<evidence type="ECO:0000256" key="5">
    <source>
        <dbReference type="PIRSR" id="PIRSR001100-2"/>
    </source>
</evidence>
<feature type="binding site" evidence="5">
    <location>
        <position position="295"/>
    </location>
    <ligand>
        <name>substrate</name>
    </ligand>
</feature>
<protein>
    <recommendedName>
        <fullName evidence="6">Glucanase</fullName>
        <ecNumber evidence="6">3.2.1.-</ecNumber>
    </recommendedName>
</protein>
<feature type="binding site" evidence="5">
    <location>
        <position position="331"/>
    </location>
    <ligand>
        <name>substrate</name>
    </ligand>
</feature>
<feature type="domain" description="CBM10" evidence="7">
    <location>
        <begin position="20"/>
        <end position="53"/>
    </location>
</feature>
<dbReference type="AlphaFoldDB" id="A0A1Y2F9H0"/>
<name>A0A1Y2F9H0_9FUNG</name>
<evidence type="ECO:0000256" key="2">
    <source>
        <dbReference type="ARBA" id="ARBA00022737"/>
    </source>
</evidence>
<comment type="similarity">
    <text evidence="6">Belongs to the glycosyl hydrolase family 6.</text>
</comment>
<dbReference type="PROSITE" id="PS51257">
    <property type="entry name" value="PROKAR_LIPOPROTEIN"/>
    <property type="match status" value="1"/>
</dbReference>
<dbReference type="PANTHER" id="PTHR34876">
    <property type="match status" value="1"/>
</dbReference>
<dbReference type="InterPro" id="IPR016288">
    <property type="entry name" value="Beta_cellobiohydrolase"/>
</dbReference>
<dbReference type="PANTHER" id="PTHR34876:SF4">
    <property type="entry name" value="1,4-BETA-D-GLUCAN CELLOBIOHYDROLASE C-RELATED"/>
    <property type="match status" value="1"/>
</dbReference>
<evidence type="ECO:0000259" key="7">
    <source>
        <dbReference type="PROSITE" id="PS51763"/>
    </source>
</evidence>
<dbReference type="SUPFAM" id="SSF51989">
    <property type="entry name" value="Glycosyl hydrolases family 6, cellulases"/>
    <property type="match status" value="1"/>
</dbReference>
<evidence type="ECO:0000256" key="6">
    <source>
        <dbReference type="RuleBase" id="RU361186"/>
    </source>
</evidence>
<dbReference type="PIRSF" id="PIRSF001100">
    <property type="entry name" value="Beta_cellobiohydrolase"/>
    <property type="match status" value="1"/>
</dbReference>
<dbReference type="InterPro" id="IPR036434">
    <property type="entry name" value="Beta_cellobiohydrolase_sf"/>
</dbReference>
<dbReference type="InterPro" id="IPR002883">
    <property type="entry name" value="CBM10/Dockerin_dom"/>
</dbReference>
<feature type="binding site" evidence="5">
    <location>
        <position position="380"/>
    </location>
    <ligand>
        <name>substrate</name>
    </ligand>
</feature>
<dbReference type="InterPro" id="IPR009034">
    <property type="entry name" value="Dockerin_dom_fun_sf"/>
</dbReference>
<dbReference type="SUPFAM" id="SSF64571">
    <property type="entry name" value="Cellulose docking domain, dockering"/>
    <property type="match status" value="2"/>
</dbReference>
<keyword evidence="6" id="KW-0326">Glycosidase</keyword>
<feature type="chain" id="PRO_5011831164" description="Glucanase" evidence="6">
    <location>
        <begin position="19"/>
        <end position="460"/>
    </location>
</feature>
<evidence type="ECO:0000313" key="9">
    <source>
        <dbReference type="Proteomes" id="UP000193920"/>
    </source>
</evidence>
<dbReference type="Pfam" id="PF02013">
    <property type="entry name" value="CBM_10"/>
    <property type="match status" value="2"/>
</dbReference>
<dbReference type="GO" id="GO:0004553">
    <property type="term" value="F:hydrolase activity, hydrolyzing O-glycosyl compounds"/>
    <property type="evidence" value="ECO:0007669"/>
    <property type="project" value="InterPro"/>
</dbReference>
<evidence type="ECO:0000256" key="3">
    <source>
        <dbReference type="ARBA" id="ARBA00022801"/>
    </source>
</evidence>
<evidence type="ECO:0000256" key="4">
    <source>
        <dbReference type="PIRSR" id="PIRSR001100-1"/>
    </source>
</evidence>
<comment type="caution">
    <text evidence="8">The sequence shown here is derived from an EMBL/GenBank/DDBJ whole genome shotgun (WGS) entry which is preliminary data.</text>
</comment>
<dbReference type="PROSITE" id="PS51763">
    <property type="entry name" value="CBM10"/>
    <property type="match status" value="2"/>
</dbReference>
<dbReference type="STRING" id="1754190.A0A1Y2F9H0"/>
<feature type="binding site" evidence="5">
    <location>
        <position position="298"/>
    </location>
    <ligand>
        <name>substrate</name>
    </ligand>
</feature>
<feature type="binding site" evidence="5">
    <location>
        <position position="411"/>
    </location>
    <ligand>
        <name>substrate</name>
    </ligand>
</feature>
<organism evidence="8 9">
    <name type="scientific">Neocallimastix californiae</name>
    <dbReference type="NCBI Taxonomy" id="1754190"/>
    <lineage>
        <taxon>Eukaryota</taxon>
        <taxon>Fungi</taxon>
        <taxon>Fungi incertae sedis</taxon>
        <taxon>Chytridiomycota</taxon>
        <taxon>Chytridiomycota incertae sedis</taxon>
        <taxon>Neocallimastigomycetes</taxon>
        <taxon>Neocallimastigales</taxon>
        <taxon>Neocallimastigaceae</taxon>
        <taxon>Neocallimastix</taxon>
    </lineage>
</organism>
<dbReference type="Pfam" id="PF01341">
    <property type="entry name" value="Glyco_hydro_6"/>
    <property type="match status" value="1"/>
</dbReference>
<dbReference type="Gene3D" id="3.90.1220.10">
    <property type="entry name" value="Cellulose docking domain, dockering"/>
    <property type="match status" value="2"/>
</dbReference>
<feature type="signal peptide" evidence="6">
    <location>
        <begin position="1"/>
        <end position="18"/>
    </location>
</feature>
<dbReference type="EMBL" id="MCOG01000012">
    <property type="protein sequence ID" value="ORY80551.1"/>
    <property type="molecule type" value="Genomic_DNA"/>
</dbReference>
<accession>A0A1Y2F9H0</accession>
<feature type="domain" description="CBM10" evidence="7">
    <location>
        <begin position="62"/>
        <end position="98"/>
    </location>
</feature>
<feature type="binding site" evidence="5">
    <location>
        <position position="174"/>
    </location>
    <ligand>
        <name>substrate</name>
    </ligand>
</feature>
<dbReference type="GO" id="GO:0030245">
    <property type="term" value="P:cellulose catabolic process"/>
    <property type="evidence" value="ECO:0007669"/>
    <property type="project" value="UniProtKB-KW"/>
</dbReference>
<keyword evidence="6" id="KW-0624">Polysaccharide degradation</keyword>
<evidence type="ECO:0000256" key="1">
    <source>
        <dbReference type="ARBA" id="ARBA00022729"/>
    </source>
</evidence>
<keyword evidence="2" id="KW-0677">Repeat</keyword>